<sequence length="41" mass="4842">ESLQERDEVIALGQEAMIYKFKRQKIQTQAQECNMSKIIEL</sequence>
<dbReference type="AlphaFoldDB" id="A0A9N9P367"/>
<feature type="non-terminal residue" evidence="1">
    <location>
        <position position="1"/>
    </location>
</feature>
<protein>
    <submittedName>
        <fullName evidence="1">9869_t:CDS:1</fullName>
    </submittedName>
</protein>
<name>A0A9N9P367_9GLOM</name>
<evidence type="ECO:0000313" key="2">
    <source>
        <dbReference type="Proteomes" id="UP000789759"/>
    </source>
</evidence>
<evidence type="ECO:0000313" key="1">
    <source>
        <dbReference type="EMBL" id="CAG8798764.1"/>
    </source>
</evidence>
<keyword evidence="2" id="KW-1185">Reference proteome</keyword>
<dbReference type="EMBL" id="CAJVQA010030197">
    <property type="protein sequence ID" value="CAG8798764.1"/>
    <property type="molecule type" value="Genomic_DNA"/>
</dbReference>
<dbReference type="OrthoDB" id="2434093at2759"/>
<reference evidence="1" key="1">
    <citation type="submission" date="2021-06" db="EMBL/GenBank/DDBJ databases">
        <authorList>
            <person name="Kallberg Y."/>
            <person name="Tangrot J."/>
            <person name="Rosling A."/>
        </authorList>
    </citation>
    <scope>NUCLEOTIDE SEQUENCE</scope>
    <source>
        <strain evidence="1">FL966</strain>
    </source>
</reference>
<accession>A0A9N9P367</accession>
<proteinExistence type="predicted"/>
<organism evidence="1 2">
    <name type="scientific">Cetraspora pellucida</name>
    <dbReference type="NCBI Taxonomy" id="1433469"/>
    <lineage>
        <taxon>Eukaryota</taxon>
        <taxon>Fungi</taxon>
        <taxon>Fungi incertae sedis</taxon>
        <taxon>Mucoromycota</taxon>
        <taxon>Glomeromycotina</taxon>
        <taxon>Glomeromycetes</taxon>
        <taxon>Diversisporales</taxon>
        <taxon>Gigasporaceae</taxon>
        <taxon>Cetraspora</taxon>
    </lineage>
</organism>
<gene>
    <name evidence="1" type="ORF">CPELLU_LOCUS17543</name>
</gene>
<dbReference type="Proteomes" id="UP000789759">
    <property type="component" value="Unassembled WGS sequence"/>
</dbReference>
<comment type="caution">
    <text evidence="1">The sequence shown here is derived from an EMBL/GenBank/DDBJ whole genome shotgun (WGS) entry which is preliminary data.</text>
</comment>